<sequence>MEGFTLPERKYYNNSEYFLDFDKKVFVLSDAFKQRLWKNRYSFFGYKKITGTNLGDILLVDSFKSQFNAFARICGLSLPVLDTKYVDAGVIIEPKIAEFVEKSLKSELKRFDGKQYQFDYFKENKLFGGLPDGYCEEKKLIIEIKTTGVKNFEYWKKNNPPLGYIKQAQLYTYLIGAKKFSIVAIFLEEDDYIDPDKVDITKRKIKNFNFSLDKKQVEDDMEKAREWYDKYTSLGISPTWNENNDQDLIEYLKCSNKEEWLSLYKKWIAEGKVSIKNDK</sequence>
<evidence type="ECO:0000313" key="4">
    <source>
        <dbReference type="Proteomes" id="UP000294882"/>
    </source>
</evidence>
<dbReference type="NCBIfam" id="NF045870">
    <property type="entry name" value="MAGa7180_fam_nucl"/>
    <property type="match status" value="1"/>
</dbReference>
<protein>
    <recommendedName>
        <fullName evidence="5">YqaJ viral recombinase domain-containing protein</fullName>
    </recommendedName>
</protein>
<accession>A0A063YB38</accession>
<evidence type="ECO:0000313" key="3">
    <source>
        <dbReference type="Proteomes" id="UP000264882"/>
    </source>
</evidence>
<dbReference type="KEGG" id="mhyv:MHSN_02110"/>
<dbReference type="RefSeq" id="WP_036441061.1">
    <property type="nucleotide sequence ID" value="NZ_CP008748.1"/>
</dbReference>
<name>A0A063YB38_9BACT</name>
<evidence type="ECO:0008006" key="5">
    <source>
        <dbReference type="Google" id="ProtNLM"/>
    </source>
</evidence>
<evidence type="ECO:0000313" key="1">
    <source>
        <dbReference type="EMBL" id="ASI53972.1"/>
    </source>
</evidence>
<dbReference type="AlphaFoldDB" id="A0A063YB38"/>
<proteinExistence type="predicted"/>
<gene>
    <name evidence="2" type="ORF">JN03_0415</name>
    <name evidence="1" type="ORF">MHSN_02110</name>
</gene>
<reference evidence="1 3" key="1">
    <citation type="submission" date="2014-06" db="EMBL/GenBank/DDBJ databases">
        <title>The Whole Genome Sequence of Mycoplasma hyosynoviae strain ATCC 27095.</title>
        <authorList>
            <person name="Calcutt M.J."/>
            <person name="Foecking M.F."/>
        </authorList>
    </citation>
    <scope>NUCLEOTIDE SEQUENCE [LARGE SCALE GENOMIC DNA]</scope>
    <source>
        <strain evidence="1 3">M60</strain>
    </source>
</reference>
<evidence type="ECO:0000313" key="2">
    <source>
        <dbReference type="EMBL" id="TDU97886.1"/>
    </source>
</evidence>
<dbReference type="Gene3D" id="3.90.320.10">
    <property type="match status" value="1"/>
</dbReference>
<dbReference type="Proteomes" id="UP000264882">
    <property type="component" value="Chromosome"/>
</dbReference>
<reference evidence="2 4" key="2">
    <citation type="submission" date="2019-03" db="EMBL/GenBank/DDBJ databases">
        <title>Genomic Encyclopedia of Archaeal and Bacterial Type Strains, Phase II (KMG-II): from individual species to whole genera.</title>
        <authorList>
            <person name="Goeker M."/>
        </authorList>
    </citation>
    <scope>NUCLEOTIDE SEQUENCE [LARGE SCALE GENOMIC DNA]</scope>
    <source>
        <strain evidence="2 4">ATCC 25591</strain>
    </source>
</reference>
<dbReference type="EMBL" id="CP008748">
    <property type="protein sequence ID" value="ASI53972.1"/>
    <property type="molecule type" value="Genomic_DNA"/>
</dbReference>
<dbReference type="InterPro" id="IPR011335">
    <property type="entry name" value="Restrct_endonuc-II-like"/>
</dbReference>
<dbReference type="Proteomes" id="UP000294882">
    <property type="component" value="Unassembled WGS sequence"/>
</dbReference>
<dbReference type="EMBL" id="SOCH01000003">
    <property type="protein sequence ID" value="TDU97886.1"/>
    <property type="molecule type" value="Genomic_DNA"/>
</dbReference>
<keyword evidence="3" id="KW-1185">Reference proteome</keyword>
<dbReference type="InterPro" id="IPR011604">
    <property type="entry name" value="PDDEXK-like_dom_sf"/>
</dbReference>
<dbReference type="SUPFAM" id="SSF52980">
    <property type="entry name" value="Restriction endonuclease-like"/>
    <property type="match status" value="1"/>
</dbReference>
<organism evidence="2 4">
    <name type="scientific">Metamycoplasma hyosynoviae</name>
    <dbReference type="NCBI Taxonomy" id="29559"/>
    <lineage>
        <taxon>Bacteria</taxon>
        <taxon>Bacillati</taxon>
        <taxon>Mycoplasmatota</taxon>
        <taxon>Mycoplasmoidales</taxon>
        <taxon>Metamycoplasmataceae</taxon>
        <taxon>Metamycoplasma</taxon>
    </lineage>
</organism>